<evidence type="ECO:0000256" key="1">
    <source>
        <dbReference type="ARBA" id="ARBA00022448"/>
    </source>
</evidence>
<gene>
    <name evidence="9 10" type="primary">kdpA</name>
    <name evidence="10" type="ORF">HGI39_06730</name>
</gene>
<evidence type="ECO:0000313" key="11">
    <source>
        <dbReference type="Proteomes" id="UP001194098"/>
    </source>
</evidence>
<protein>
    <recommendedName>
        <fullName evidence="9">Potassium-transporting ATPase potassium-binding subunit</fullName>
    </recommendedName>
    <alternativeName>
        <fullName evidence="9">ATP phosphohydrolase [potassium-transporting] A chain</fullName>
    </alternativeName>
    <alternativeName>
        <fullName evidence="9">Potassium-binding and translocating subunit A</fullName>
    </alternativeName>
    <alternativeName>
        <fullName evidence="9">Potassium-translocating ATPase A chain</fullName>
    </alternativeName>
</protein>
<sequence>MEWLQIIITLLLFMIIVLPVGKYLYYVSTGHKIIGDKLFDKIDNFIYKICGISKDDEMEWKEYIFSIIAVNAAMVFIGYIMLRAQGFLFFNPNKINGMEQSLSFNTIISFMTNTNLQDYSGESGLSHFSQMIVIIFMMFTSAATGFSAAIAFMRGIIGRKGMGNFFVDMTRVTTRVLLPLSIIVGILLVSQGVPQTLSGTKTVTTIEGKMQDIAIGPVAALESIKHIGTNGGGFFGANSAHPFENPTPISNLIEILSMMILPGALVYTFGLMLRNKKQGWTIFGAMAGIFIIALPICYYAEKAGNPALAHVGLNQLMGNMEGKEVRFGVGQSALFTTVTTSFTTGTVNNMHDSLTPIGGAVALMNMMLNVVFGGKGVGFMNMMMYAILTVFLCGLMVGRTPEFLSKKIEGKEIKLIALSIIIHPLLILMFSTLALISPEGIAGISNSGFHGLTQIVYQFTSSAANNGSGFEGLGDNTLFWNTTTGIVMFYGRYLSIIILLSVAGSLAAKRTIPTTIGTFRTDNTMFALTLIAIVLIIGALTFLPALALGPIAEHLTLWN</sequence>
<feature type="transmembrane region" description="Helical" evidence="9">
    <location>
        <begin position="128"/>
        <end position="152"/>
    </location>
</feature>
<name>A0AAW3W6T6_CLOBE</name>
<dbReference type="Pfam" id="PF03814">
    <property type="entry name" value="KdpA"/>
    <property type="match status" value="1"/>
</dbReference>
<comment type="subunit">
    <text evidence="9">The system is composed of three essential subunits: KdpA, KdpB and KdpC.</text>
</comment>
<dbReference type="GO" id="GO:0008556">
    <property type="term" value="F:P-type potassium transmembrane transporter activity"/>
    <property type="evidence" value="ECO:0007669"/>
    <property type="project" value="InterPro"/>
</dbReference>
<keyword evidence="3 9" id="KW-0633">Potassium transport</keyword>
<evidence type="ECO:0000256" key="4">
    <source>
        <dbReference type="ARBA" id="ARBA00022692"/>
    </source>
</evidence>
<keyword evidence="4 9" id="KW-0812">Transmembrane</keyword>
<dbReference type="NCBIfam" id="TIGR00680">
    <property type="entry name" value="kdpA"/>
    <property type="match status" value="1"/>
</dbReference>
<keyword evidence="5 9" id="KW-0630">Potassium</keyword>
<dbReference type="HAMAP" id="MF_00275">
    <property type="entry name" value="KdpA"/>
    <property type="match status" value="1"/>
</dbReference>
<feature type="transmembrane region" description="Helical" evidence="9">
    <location>
        <begin position="376"/>
        <end position="395"/>
    </location>
</feature>
<dbReference type="InterPro" id="IPR004623">
    <property type="entry name" value="KdpA"/>
</dbReference>
<evidence type="ECO:0000256" key="5">
    <source>
        <dbReference type="ARBA" id="ARBA00022958"/>
    </source>
</evidence>
<evidence type="ECO:0000313" key="10">
    <source>
        <dbReference type="EMBL" id="MBC2474406.1"/>
    </source>
</evidence>
<evidence type="ECO:0000256" key="6">
    <source>
        <dbReference type="ARBA" id="ARBA00022989"/>
    </source>
</evidence>
<keyword evidence="8 9" id="KW-0472">Membrane</keyword>
<evidence type="ECO:0000256" key="3">
    <source>
        <dbReference type="ARBA" id="ARBA00022538"/>
    </source>
</evidence>
<feature type="transmembrane region" description="Helical" evidence="9">
    <location>
        <begin position="415"/>
        <end position="436"/>
    </location>
</feature>
<keyword evidence="1 9" id="KW-0813">Transport</keyword>
<evidence type="ECO:0000256" key="8">
    <source>
        <dbReference type="ARBA" id="ARBA00023136"/>
    </source>
</evidence>
<proteinExistence type="inferred from homology"/>
<accession>A0AAW3W6T6</accession>
<dbReference type="PANTHER" id="PTHR30607:SF2">
    <property type="entry name" value="POTASSIUM-TRANSPORTING ATPASE POTASSIUM-BINDING SUBUNIT"/>
    <property type="match status" value="1"/>
</dbReference>
<dbReference type="GO" id="GO:0030955">
    <property type="term" value="F:potassium ion binding"/>
    <property type="evidence" value="ECO:0007669"/>
    <property type="project" value="UniProtKB-UniRule"/>
</dbReference>
<comment type="subcellular location">
    <subcellularLocation>
        <location evidence="9">Cell membrane</location>
        <topology evidence="9">Multi-pass membrane protein</topology>
    </subcellularLocation>
</comment>
<comment type="similarity">
    <text evidence="9">Belongs to the KdpA family.</text>
</comment>
<keyword evidence="6 9" id="KW-1133">Transmembrane helix</keyword>
<dbReference type="PIRSF" id="PIRSF001294">
    <property type="entry name" value="K_ATPaseA"/>
    <property type="match status" value="1"/>
</dbReference>
<dbReference type="RefSeq" id="WP_171780262.1">
    <property type="nucleotide sequence ID" value="NZ_JABAGV010000012.1"/>
</dbReference>
<dbReference type="EMBL" id="JABAGV010000012">
    <property type="protein sequence ID" value="MBC2474406.1"/>
    <property type="molecule type" value="Genomic_DNA"/>
</dbReference>
<feature type="transmembrane region" description="Helical" evidence="9">
    <location>
        <begin position="63"/>
        <end position="82"/>
    </location>
</feature>
<feature type="transmembrane region" description="Helical" evidence="9">
    <location>
        <begin position="172"/>
        <end position="193"/>
    </location>
</feature>
<feature type="transmembrane region" description="Helical" evidence="9">
    <location>
        <begin position="528"/>
        <end position="552"/>
    </location>
</feature>
<dbReference type="Proteomes" id="UP001194098">
    <property type="component" value="Unassembled WGS sequence"/>
</dbReference>
<feature type="transmembrane region" description="Helical" evidence="9">
    <location>
        <begin position="489"/>
        <end position="508"/>
    </location>
</feature>
<keyword evidence="7 9" id="KW-0406">Ion transport</keyword>
<feature type="transmembrane region" description="Helical" evidence="9">
    <location>
        <begin position="252"/>
        <end position="273"/>
    </location>
</feature>
<evidence type="ECO:0000256" key="2">
    <source>
        <dbReference type="ARBA" id="ARBA00022475"/>
    </source>
</evidence>
<comment type="caution">
    <text evidence="10">The sequence shown here is derived from an EMBL/GenBank/DDBJ whole genome shotgun (WGS) entry which is preliminary data.</text>
</comment>
<keyword evidence="2 9" id="KW-1003">Cell membrane</keyword>
<reference evidence="10" key="2">
    <citation type="journal article" date="2022" name="Nat. Biotechnol.">
        <title>Carbon-negative production of acetone and isopropanol by gas fermentation at industrial pilot scale.</title>
        <authorList>
            <person name="Liew F.E."/>
            <person name="Nogle R."/>
            <person name="Abdalla T."/>
            <person name="Rasor B.J."/>
            <person name="Canter C."/>
            <person name="Jensen R.O."/>
            <person name="Wang L."/>
            <person name="Strutz J."/>
            <person name="Chirania P."/>
            <person name="De Tissera S."/>
            <person name="Mueller A.P."/>
            <person name="Ruan Z."/>
            <person name="Gao A."/>
            <person name="Tran L."/>
            <person name="Engle N.L."/>
            <person name="Bromley J.C."/>
            <person name="Daniell J."/>
            <person name="Conrado R."/>
            <person name="Tschaplinski T.J."/>
            <person name="Giannone R.J."/>
            <person name="Hettich R.L."/>
            <person name="Karim A.S."/>
            <person name="Simpson S.D."/>
            <person name="Brown S.D."/>
            <person name="Leang C."/>
            <person name="Jewett M.C."/>
            <person name="Kopke M."/>
        </authorList>
    </citation>
    <scope>NUCLEOTIDE SEQUENCE</scope>
    <source>
        <strain evidence="10">DJ015</strain>
    </source>
</reference>
<evidence type="ECO:0000256" key="9">
    <source>
        <dbReference type="HAMAP-Rule" id="MF_00275"/>
    </source>
</evidence>
<organism evidence="10 11">
    <name type="scientific">Clostridium beijerinckii</name>
    <name type="common">Clostridium MP</name>
    <dbReference type="NCBI Taxonomy" id="1520"/>
    <lineage>
        <taxon>Bacteria</taxon>
        <taxon>Bacillati</taxon>
        <taxon>Bacillota</taxon>
        <taxon>Clostridia</taxon>
        <taxon>Eubacteriales</taxon>
        <taxon>Clostridiaceae</taxon>
        <taxon>Clostridium</taxon>
    </lineage>
</organism>
<reference evidence="10" key="1">
    <citation type="submission" date="2020-04" db="EMBL/GenBank/DDBJ databases">
        <authorList>
            <person name="Brown S."/>
        </authorList>
    </citation>
    <scope>NUCLEOTIDE SEQUENCE</scope>
    <source>
        <strain evidence="10">DJ015</strain>
    </source>
</reference>
<feature type="transmembrane region" description="Helical" evidence="9">
    <location>
        <begin position="280"/>
        <end position="301"/>
    </location>
</feature>
<evidence type="ECO:0000256" key="7">
    <source>
        <dbReference type="ARBA" id="ARBA00023065"/>
    </source>
</evidence>
<dbReference type="GO" id="GO:0005886">
    <property type="term" value="C:plasma membrane"/>
    <property type="evidence" value="ECO:0007669"/>
    <property type="project" value="UniProtKB-SubCell"/>
</dbReference>
<comment type="function">
    <text evidence="9">Part of the high-affinity ATP-driven potassium transport (or Kdp) system, which catalyzes the hydrolysis of ATP coupled with the electrogenic transport of potassium into the cytoplasm. This subunit binds the extracellular potassium ions and delivers the ions to the membrane domain of KdpB through an intramembrane tunnel.</text>
</comment>
<dbReference type="PANTHER" id="PTHR30607">
    <property type="entry name" value="POTASSIUM-TRANSPORTING ATPASE A CHAIN"/>
    <property type="match status" value="1"/>
</dbReference>
<dbReference type="AlphaFoldDB" id="A0AAW3W6T6"/>
<feature type="transmembrane region" description="Helical" evidence="9">
    <location>
        <begin position="6"/>
        <end position="25"/>
    </location>
</feature>